<proteinExistence type="predicted"/>
<accession>A0A7J7FRA2</accession>
<reference evidence="1 2" key="2">
    <citation type="submission" date="2020-07" db="EMBL/GenBank/DDBJ databases">
        <title>Genome assembly of wild tea tree DASZ reveals pedigree and selection history of tea varieties.</title>
        <authorList>
            <person name="Zhang W."/>
        </authorList>
    </citation>
    <scope>NUCLEOTIDE SEQUENCE [LARGE SCALE GENOMIC DNA]</scope>
    <source>
        <strain evidence="2">cv. G240</strain>
        <tissue evidence="1">Leaf</tissue>
    </source>
</reference>
<evidence type="ECO:0000313" key="1">
    <source>
        <dbReference type="EMBL" id="KAF5930168.1"/>
    </source>
</evidence>
<comment type="caution">
    <text evidence="1">The sequence shown here is derived from an EMBL/GenBank/DDBJ whole genome shotgun (WGS) entry which is preliminary data.</text>
</comment>
<evidence type="ECO:0000313" key="2">
    <source>
        <dbReference type="Proteomes" id="UP000593564"/>
    </source>
</evidence>
<gene>
    <name evidence="1" type="ORF">HYC85_031041</name>
</gene>
<dbReference type="EMBL" id="JACBKZ010000015">
    <property type="protein sequence ID" value="KAF5930168.1"/>
    <property type="molecule type" value="Genomic_DNA"/>
</dbReference>
<protein>
    <submittedName>
        <fullName evidence="1">Uncharacterized protein</fullName>
    </submittedName>
</protein>
<name>A0A7J7FRA2_CAMSI</name>
<organism evidence="1 2">
    <name type="scientific">Camellia sinensis</name>
    <name type="common">Tea plant</name>
    <name type="synonym">Thea sinensis</name>
    <dbReference type="NCBI Taxonomy" id="4442"/>
    <lineage>
        <taxon>Eukaryota</taxon>
        <taxon>Viridiplantae</taxon>
        <taxon>Streptophyta</taxon>
        <taxon>Embryophyta</taxon>
        <taxon>Tracheophyta</taxon>
        <taxon>Spermatophyta</taxon>
        <taxon>Magnoliopsida</taxon>
        <taxon>eudicotyledons</taxon>
        <taxon>Gunneridae</taxon>
        <taxon>Pentapetalae</taxon>
        <taxon>asterids</taxon>
        <taxon>Ericales</taxon>
        <taxon>Theaceae</taxon>
        <taxon>Camellia</taxon>
    </lineage>
</organism>
<keyword evidence="2" id="KW-1185">Reference proteome</keyword>
<reference evidence="2" key="1">
    <citation type="journal article" date="2020" name="Nat. Commun.">
        <title>Genome assembly of wild tea tree DASZ reveals pedigree and selection history of tea varieties.</title>
        <authorList>
            <person name="Zhang W."/>
            <person name="Zhang Y."/>
            <person name="Qiu H."/>
            <person name="Guo Y."/>
            <person name="Wan H."/>
            <person name="Zhang X."/>
            <person name="Scossa F."/>
            <person name="Alseekh S."/>
            <person name="Zhang Q."/>
            <person name="Wang P."/>
            <person name="Xu L."/>
            <person name="Schmidt M.H."/>
            <person name="Jia X."/>
            <person name="Li D."/>
            <person name="Zhu A."/>
            <person name="Guo F."/>
            <person name="Chen W."/>
            <person name="Ni D."/>
            <person name="Usadel B."/>
            <person name="Fernie A.R."/>
            <person name="Wen W."/>
        </authorList>
    </citation>
    <scope>NUCLEOTIDE SEQUENCE [LARGE SCALE GENOMIC DNA]</scope>
    <source>
        <strain evidence="2">cv. G240</strain>
    </source>
</reference>
<dbReference type="Proteomes" id="UP000593564">
    <property type="component" value="Unassembled WGS sequence"/>
</dbReference>
<dbReference type="AlphaFoldDB" id="A0A7J7FRA2"/>
<sequence length="61" mass="6990">MRLKEQNHCCYQSTLLINLDSILTVRSKTAEYNSNTAEAFTDQNDFTKTELTVEAVPYNSK</sequence>